<dbReference type="GeneID" id="107216732"/>
<evidence type="ECO:0000256" key="5">
    <source>
        <dbReference type="ARBA" id="ARBA00023054"/>
    </source>
</evidence>
<keyword evidence="6 8" id="KW-0472">Membrane</keyword>
<dbReference type="PANTHER" id="PTHR31759">
    <property type="entry name" value="COILED-COIL DOMAIN-CONTAINING PROTEIN 167"/>
    <property type="match status" value="1"/>
</dbReference>
<dbReference type="InterPro" id="IPR028194">
    <property type="entry name" value="CC167"/>
</dbReference>
<dbReference type="Proteomes" id="UP000829291">
    <property type="component" value="Chromosome 2"/>
</dbReference>
<dbReference type="RefSeq" id="XP_015509495.2">
    <property type="nucleotide sequence ID" value="XM_015654009.2"/>
</dbReference>
<evidence type="ECO:0000313" key="10">
    <source>
        <dbReference type="RefSeq" id="XP_046587166.1"/>
    </source>
</evidence>
<evidence type="ECO:0000313" key="9">
    <source>
        <dbReference type="Proteomes" id="UP000829291"/>
    </source>
</evidence>
<feature type="coiled-coil region" evidence="7">
    <location>
        <begin position="39"/>
        <end position="69"/>
    </location>
</feature>
<gene>
    <name evidence="10" type="primary">LOC107216732</name>
</gene>
<comment type="subcellular location">
    <subcellularLocation>
        <location evidence="1">Membrane</location>
        <topology evidence="1">Single-pass membrane protein</topology>
    </subcellularLocation>
</comment>
<keyword evidence="3 8" id="KW-0812">Transmembrane</keyword>
<organism evidence="9 10">
    <name type="scientific">Neodiprion lecontei</name>
    <name type="common">Redheaded pine sawfly</name>
    <dbReference type="NCBI Taxonomy" id="441921"/>
    <lineage>
        <taxon>Eukaryota</taxon>
        <taxon>Metazoa</taxon>
        <taxon>Ecdysozoa</taxon>
        <taxon>Arthropoda</taxon>
        <taxon>Hexapoda</taxon>
        <taxon>Insecta</taxon>
        <taxon>Pterygota</taxon>
        <taxon>Neoptera</taxon>
        <taxon>Endopterygota</taxon>
        <taxon>Hymenoptera</taxon>
        <taxon>Tenthredinoidea</taxon>
        <taxon>Diprionidae</taxon>
        <taxon>Diprioninae</taxon>
        <taxon>Neodiprion</taxon>
    </lineage>
</organism>
<keyword evidence="9" id="KW-1185">Reference proteome</keyword>
<sequence>MSQQKTIISEMEVVQEALEASLHKVELIERKLRTKLLTIENRNRLERELEEVKDVLEANQKALKDLRHENTRSFMIAASFVFACFLLFGLYSMIYGGI</sequence>
<evidence type="ECO:0000256" key="4">
    <source>
        <dbReference type="ARBA" id="ARBA00022989"/>
    </source>
</evidence>
<dbReference type="PANTHER" id="PTHR31759:SF1">
    <property type="entry name" value="COILED-COIL DOMAIN-CONTAINING PROTEIN 167"/>
    <property type="match status" value="1"/>
</dbReference>
<evidence type="ECO:0000256" key="1">
    <source>
        <dbReference type="ARBA" id="ARBA00004167"/>
    </source>
</evidence>
<keyword evidence="5 7" id="KW-0175">Coiled coil</keyword>
<dbReference type="Pfam" id="PF15188">
    <property type="entry name" value="CCDC-167"/>
    <property type="match status" value="1"/>
</dbReference>
<protein>
    <recommendedName>
        <fullName evidence="2">Coiled-coil domain-containing protein 167</fullName>
    </recommendedName>
</protein>
<proteinExistence type="predicted"/>
<reference evidence="10" key="1">
    <citation type="submission" date="2025-08" db="UniProtKB">
        <authorList>
            <consortium name="RefSeq"/>
        </authorList>
    </citation>
    <scope>IDENTIFICATION</scope>
    <source>
        <tissue evidence="10">Thorax and Abdomen</tissue>
    </source>
</reference>
<feature type="transmembrane region" description="Helical" evidence="8">
    <location>
        <begin position="74"/>
        <end position="94"/>
    </location>
</feature>
<evidence type="ECO:0000256" key="7">
    <source>
        <dbReference type="SAM" id="Coils"/>
    </source>
</evidence>
<evidence type="ECO:0000256" key="8">
    <source>
        <dbReference type="SAM" id="Phobius"/>
    </source>
</evidence>
<evidence type="ECO:0000256" key="6">
    <source>
        <dbReference type="ARBA" id="ARBA00023136"/>
    </source>
</evidence>
<name>A0ABM3FGM6_NEOLC</name>
<keyword evidence="4 8" id="KW-1133">Transmembrane helix</keyword>
<evidence type="ECO:0000256" key="2">
    <source>
        <dbReference type="ARBA" id="ARBA00022350"/>
    </source>
</evidence>
<accession>A0ABM3FGM6</accession>
<dbReference type="RefSeq" id="XP_046587166.1">
    <property type="nucleotide sequence ID" value="XM_046731210.1"/>
</dbReference>
<evidence type="ECO:0000256" key="3">
    <source>
        <dbReference type="ARBA" id="ARBA00022692"/>
    </source>
</evidence>